<gene>
    <name evidence="3" type="ORF">SCF082_LOCUS36557</name>
</gene>
<name>A0ABP0PHC9_9DINO</name>
<feature type="domain" description="Metal-dependent phosphohydrolase 7TM extracellular" evidence="2">
    <location>
        <begin position="20"/>
        <end position="287"/>
    </location>
</feature>
<dbReference type="EMBL" id="CAXAMM010036193">
    <property type="protein sequence ID" value="CAK9075433.1"/>
    <property type="molecule type" value="Genomic_DNA"/>
</dbReference>
<evidence type="ECO:0000313" key="3">
    <source>
        <dbReference type="EMBL" id="CAK9075433.1"/>
    </source>
</evidence>
<dbReference type="PANTHER" id="PTHR36442">
    <property type="entry name" value="CYCLIC-DI-AMP PHOSPHODIESTERASE PGPH"/>
    <property type="match status" value="1"/>
</dbReference>
<keyword evidence="1" id="KW-1133">Transmembrane helix</keyword>
<comment type="caution">
    <text evidence="3">The sequence shown here is derived from an EMBL/GenBank/DDBJ whole genome shotgun (WGS) entry which is preliminary data.</text>
</comment>
<feature type="transmembrane region" description="Helical" evidence="1">
    <location>
        <begin position="302"/>
        <end position="324"/>
    </location>
</feature>
<dbReference type="InterPro" id="IPR052722">
    <property type="entry name" value="PgpH_phosphodiesterase"/>
</dbReference>
<organism evidence="3 4">
    <name type="scientific">Durusdinium trenchii</name>
    <dbReference type="NCBI Taxonomy" id="1381693"/>
    <lineage>
        <taxon>Eukaryota</taxon>
        <taxon>Sar</taxon>
        <taxon>Alveolata</taxon>
        <taxon>Dinophyceae</taxon>
        <taxon>Suessiales</taxon>
        <taxon>Symbiodiniaceae</taxon>
        <taxon>Durusdinium</taxon>
    </lineage>
</organism>
<protein>
    <submittedName>
        <fullName evidence="3">HD domain-containing protein</fullName>
    </submittedName>
</protein>
<feature type="non-terminal residue" evidence="3">
    <location>
        <position position="347"/>
    </location>
</feature>
<reference evidence="3 4" key="1">
    <citation type="submission" date="2024-02" db="EMBL/GenBank/DDBJ databases">
        <authorList>
            <person name="Chen Y."/>
            <person name="Shah S."/>
            <person name="Dougan E. K."/>
            <person name="Thang M."/>
            <person name="Chan C."/>
        </authorList>
    </citation>
    <scope>NUCLEOTIDE SEQUENCE [LARGE SCALE GENOMIC DNA]</scope>
</reference>
<dbReference type="Proteomes" id="UP001642464">
    <property type="component" value="Unassembled WGS sequence"/>
</dbReference>
<evidence type="ECO:0000313" key="4">
    <source>
        <dbReference type="Proteomes" id="UP001642464"/>
    </source>
</evidence>
<sequence>MVLLAVALQSWRAPFPFRRGDYVPHGIAAKISFERVDEKETDRARDRAEEQVPFVFRNDPARLQLLPEEFRAALAEIAQTETLDDVDPAVRRDFGLYAEEDLLDLPTNAQLTYLASDPVKRFNALRQSIDGPNMMMGRQRIEEMVDDFSKFIAPLQAQGVIDLEDVRRQRIGPHQQILVVPESSELEEGRRVLLSQLRLDFQLSEAGALGTSWLSYPSLRPEIHGAVSHWLARRVEPTMHYDQVATKEAIRLARERVPDRMERFIEGDLLVRPRNTIEAEQLSLLEDEYAAAEQVITLGSRIARMSIVFGMILILSVVNGYYIISNEPRLARGLKRLLIYLSAIVLT</sequence>
<evidence type="ECO:0000256" key="1">
    <source>
        <dbReference type="SAM" id="Phobius"/>
    </source>
</evidence>
<evidence type="ECO:0000259" key="2">
    <source>
        <dbReference type="Pfam" id="PF07697"/>
    </source>
</evidence>
<proteinExistence type="predicted"/>
<keyword evidence="1" id="KW-0472">Membrane</keyword>
<keyword evidence="1" id="KW-0812">Transmembrane</keyword>
<dbReference type="Pfam" id="PF07697">
    <property type="entry name" value="7TMR-HDED"/>
    <property type="match status" value="1"/>
</dbReference>
<keyword evidence="4" id="KW-1185">Reference proteome</keyword>
<dbReference type="InterPro" id="IPR011624">
    <property type="entry name" value="Metal-dep_PHydrolase_7TM_extra"/>
</dbReference>
<dbReference type="PANTHER" id="PTHR36442:SF1">
    <property type="entry name" value="CYCLIC-DI-AMP PHOSPHODIESTERASE PGPH"/>
    <property type="match status" value="1"/>
</dbReference>
<accession>A0ABP0PHC9</accession>